<evidence type="ECO:0000256" key="2">
    <source>
        <dbReference type="ARBA" id="ARBA00022481"/>
    </source>
</evidence>
<dbReference type="InterPro" id="IPR002416">
    <property type="entry name" value="T2SS_protein-GspH"/>
</dbReference>
<evidence type="ECO:0000256" key="1">
    <source>
        <dbReference type="ARBA" id="ARBA00004167"/>
    </source>
</evidence>
<accession>A0A0G0FIF9</accession>
<dbReference type="GO" id="GO:0016020">
    <property type="term" value="C:membrane"/>
    <property type="evidence" value="ECO:0007669"/>
    <property type="project" value="UniProtKB-SubCell"/>
</dbReference>
<keyword evidence="2" id="KW-0488">Methylation</keyword>
<comment type="subcellular location">
    <subcellularLocation>
        <location evidence="1">Membrane</location>
        <topology evidence="1">Single-pass membrane protein</topology>
    </subcellularLocation>
</comment>
<keyword evidence="4 6" id="KW-1133">Transmembrane helix</keyword>
<dbReference type="Pfam" id="PF07963">
    <property type="entry name" value="N_methyl"/>
    <property type="match status" value="1"/>
</dbReference>
<evidence type="ECO:0000256" key="5">
    <source>
        <dbReference type="ARBA" id="ARBA00023136"/>
    </source>
</evidence>
<evidence type="ECO:0000256" key="3">
    <source>
        <dbReference type="ARBA" id="ARBA00022692"/>
    </source>
</evidence>
<evidence type="ECO:0000256" key="6">
    <source>
        <dbReference type="SAM" id="Phobius"/>
    </source>
</evidence>
<evidence type="ECO:0000313" key="7">
    <source>
        <dbReference type="EMBL" id="KKQ18818.1"/>
    </source>
</evidence>
<dbReference type="GO" id="GO:0015627">
    <property type="term" value="C:type II protein secretion system complex"/>
    <property type="evidence" value="ECO:0007669"/>
    <property type="project" value="InterPro"/>
</dbReference>
<dbReference type="PRINTS" id="PR00885">
    <property type="entry name" value="BCTERIALGSPH"/>
</dbReference>
<proteinExistence type="predicted"/>
<dbReference type="PROSITE" id="PS00409">
    <property type="entry name" value="PROKAR_NTER_METHYL"/>
    <property type="match status" value="1"/>
</dbReference>
<keyword evidence="5 6" id="KW-0472">Membrane</keyword>
<gene>
    <name evidence="7" type="ORF">US31_C0001G0005</name>
</gene>
<dbReference type="AlphaFoldDB" id="A0A0G0FIF9"/>
<evidence type="ECO:0000256" key="4">
    <source>
        <dbReference type="ARBA" id="ARBA00022989"/>
    </source>
</evidence>
<organism evidence="7 8">
    <name type="scientific">Berkelbacteria bacterium GW2011_GWA1_36_9</name>
    <dbReference type="NCBI Taxonomy" id="1618331"/>
    <lineage>
        <taxon>Bacteria</taxon>
        <taxon>Candidatus Berkelbacteria</taxon>
    </lineage>
</organism>
<protein>
    <submittedName>
        <fullName evidence="7">Methylation</fullName>
    </submittedName>
</protein>
<dbReference type="Gene3D" id="3.30.700.10">
    <property type="entry name" value="Glycoprotein, Type 4 Pilin"/>
    <property type="match status" value="1"/>
</dbReference>
<sequence>MRNEMKSTVALREGGRMKKGFTLIELLVVIAIIGILAAMILVALGSARIKARDAAFKGSVSSVSAGFAMCLDEDTPSVSVPTAAIGGTAICSTQTTLYPTSTSASIWSWATTVWGTAGNPGSATNPKVIATCQTGQCVSGTTRVATCDSSGCTFL</sequence>
<dbReference type="PANTHER" id="PTHR30093">
    <property type="entry name" value="GENERAL SECRETION PATHWAY PROTEIN G"/>
    <property type="match status" value="1"/>
</dbReference>
<dbReference type="InterPro" id="IPR045584">
    <property type="entry name" value="Pilin-like"/>
</dbReference>
<keyword evidence="3 6" id="KW-0812">Transmembrane</keyword>
<dbReference type="Proteomes" id="UP000034508">
    <property type="component" value="Unassembled WGS sequence"/>
</dbReference>
<dbReference type="NCBIfam" id="TIGR02532">
    <property type="entry name" value="IV_pilin_GFxxxE"/>
    <property type="match status" value="1"/>
</dbReference>
<dbReference type="GO" id="GO:0015628">
    <property type="term" value="P:protein secretion by the type II secretion system"/>
    <property type="evidence" value="ECO:0007669"/>
    <property type="project" value="InterPro"/>
</dbReference>
<dbReference type="InterPro" id="IPR012902">
    <property type="entry name" value="N_methyl_site"/>
</dbReference>
<dbReference type="EMBL" id="LBSM01000001">
    <property type="protein sequence ID" value="KKQ18818.1"/>
    <property type="molecule type" value="Genomic_DNA"/>
</dbReference>
<dbReference type="PANTHER" id="PTHR30093:SF44">
    <property type="entry name" value="TYPE II SECRETION SYSTEM CORE PROTEIN G"/>
    <property type="match status" value="1"/>
</dbReference>
<feature type="transmembrane region" description="Helical" evidence="6">
    <location>
        <begin position="21"/>
        <end position="44"/>
    </location>
</feature>
<dbReference type="SUPFAM" id="SSF54523">
    <property type="entry name" value="Pili subunits"/>
    <property type="match status" value="1"/>
</dbReference>
<evidence type="ECO:0000313" key="8">
    <source>
        <dbReference type="Proteomes" id="UP000034508"/>
    </source>
</evidence>
<comment type="caution">
    <text evidence="7">The sequence shown here is derived from an EMBL/GenBank/DDBJ whole genome shotgun (WGS) entry which is preliminary data.</text>
</comment>
<name>A0A0G0FIF9_9BACT</name>
<reference evidence="7 8" key="1">
    <citation type="journal article" date="2015" name="Nature">
        <title>rRNA introns, odd ribosomes, and small enigmatic genomes across a large radiation of phyla.</title>
        <authorList>
            <person name="Brown C.T."/>
            <person name="Hug L.A."/>
            <person name="Thomas B.C."/>
            <person name="Sharon I."/>
            <person name="Castelle C.J."/>
            <person name="Singh A."/>
            <person name="Wilkins M.J."/>
            <person name="Williams K.H."/>
            <person name="Banfield J.F."/>
        </authorList>
    </citation>
    <scope>NUCLEOTIDE SEQUENCE [LARGE SCALE GENOMIC DNA]</scope>
</reference>